<name>A0ABP9NQT0_9PSEU</name>
<dbReference type="RefSeq" id="WP_345606046.1">
    <property type="nucleotide sequence ID" value="NZ_BAABJO010000011.1"/>
</dbReference>
<gene>
    <name evidence="1" type="ORF">GCM10023320_33700</name>
</gene>
<dbReference type="Pfam" id="PF08592">
    <property type="entry name" value="Anthrone_oxy"/>
    <property type="match status" value="1"/>
</dbReference>
<comment type="caution">
    <text evidence="1">The sequence shown here is derived from an EMBL/GenBank/DDBJ whole genome shotgun (WGS) entry which is preliminary data.</text>
</comment>
<sequence>MQRRRHAGLRTAAELGLAHWFFGNLYEEVVRVPARIAEQRPTGGPFAPGSPVRYYIPAAPVTLATTLACVATGWHRRADRPALTAAALLTASGAALTGHLVRSVNLRLLDGAGRPVDPAERQRLVERWHRVNRIRLVAVGAAAVALRACGRTGRR</sequence>
<dbReference type="InterPro" id="IPR013901">
    <property type="entry name" value="Anthrone_oxy"/>
</dbReference>
<reference evidence="2" key="1">
    <citation type="journal article" date="2019" name="Int. J. Syst. Evol. Microbiol.">
        <title>The Global Catalogue of Microorganisms (GCM) 10K type strain sequencing project: providing services to taxonomists for standard genome sequencing and annotation.</title>
        <authorList>
            <consortium name="The Broad Institute Genomics Platform"/>
            <consortium name="The Broad Institute Genome Sequencing Center for Infectious Disease"/>
            <person name="Wu L."/>
            <person name="Ma J."/>
        </authorList>
    </citation>
    <scope>NUCLEOTIDE SEQUENCE [LARGE SCALE GENOMIC DNA]</scope>
    <source>
        <strain evidence="2">JCM 18302</strain>
    </source>
</reference>
<evidence type="ECO:0000313" key="2">
    <source>
        <dbReference type="Proteomes" id="UP001500804"/>
    </source>
</evidence>
<evidence type="ECO:0000313" key="1">
    <source>
        <dbReference type="EMBL" id="GAA5122839.1"/>
    </source>
</evidence>
<proteinExistence type="predicted"/>
<accession>A0ABP9NQT0</accession>
<organism evidence="1 2">
    <name type="scientific">Pseudonocardia adelaidensis</name>
    <dbReference type="NCBI Taxonomy" id="648754"/>
    <lineage>
        <taxon>Bacteria</taxon>
        <taxon>Bacillati</taxon>
        <taxon>Actinomycetota</taxon>
        <taxon>Actinomycetes</taxon>
        <taxon>Pseudonocardiales</taxon>
        <taxon>Pseudonocardiaceae</taxon>
        <taxon>Pseudonocardia</taxon>
    </lineage>
</organism>
<dbReference type="EMBL" id="BAABJO010000011">
    <property type="protein sequence ID" value="GAA5122839.1"/>
    <property type="molecule type" value="Genomic_DNA"/>
</dbReference>
<dbReference type="Proteomes" id="UP001500804">
    <property type="component" value="Unassembled WGS sequence"/>
</dbReference>
<keyword evidence="2" id="KW-1185">Reference proteome</keyword>
<protein>
    <recommendedName>
        <fullName evidence="3">DUF1772 domain-containing protein</fullName>
    </recommendedName>
</protein>
<evidence type="ECO:0008006" key="3">
    <source>
        <dbReference type="Google" id="ProtNLM"/>
    </source>
</evidence>